<name>S8BK35_DACHA</name>
<dbReference type="AlphaFoldDB" id="S8BK35"/>
<organism evidence="1 2">
    <name type="scientific">Dactylellina haptotyla (strain CBS 200.50)</name>
    <name type="common">Nematode-trapping fungus</name>
    <name type="synonym">Monacrosporium haptotylum</name>
    <dbReference type="NCBI Taxonomy" id="1284197"/>
    <lineage>
        <taxon>Eukaryota</taxon>
        <taxon>Fungi</taxon>
        <taxon>Dikarya</taxon>
        <taxon>Ascomycota</taxon>
        <taxon>Pezizomycotina</taxon>
        <taxon>Orbiliomycetes</taxon>
        <taxon>Orbiliales</taxon>
        <taxon>Orbiliaceae</taxon>
        <taxon>Dactylellina</taxon>
    </lineage>
</organism>
<comment type="caution">
    <text evidence="1">The sequence shown here is derived from an EMBL/GenBank/DDBJ whole genome shotgun (WGS) entry which is preliminary data.</text>
</comment>
<reference evidence="1 2" key="1">
    <citation type="journal article" date="2013" name="PLoS Genet.">
        <title>Genomic mechanisms accounting for the adaptation to parasitism in nematode-trapping fungi.</title>
        <authorList>
            <person name="Meerupati T."/>
            <person name="Andersson K.M."/>
            <person name="Friman E."/>
            <person name="Kumar D."/>
            <person name="Tunlid A."/>
            <person name="Ahren D."/>
        </authorList>
    </citation>
    <scope>NUCLEOTIDE SEQUENCE [LARGE SCALE GENOMIC DNA]</scope>
    <source>
        <strain evidence="1 2">CBS 200.50</strain>
    </source>
</reference>
<reference evidence="2" key="2">
    <citation type="submission" date="2013-04" db="EMBL/GenBank/DDBJ databases">
        <title>Genomic mechanisms accounting for the adaptation to parasitism in nematode-trapping fungi.</title>
        <authorList>
            <person name="Ahren D.G."/>
        </authorList>
    </citation>
    <scope>NUCLEOTIDE SEQUENCE [LARGE SCALE GENOMIC DNA]</scope>
    <source>
        <strain evidence="2">CBS 200.50</strain>
    </source>
</reference>
<gene>
    <name evidence="1" type="ORF">H072_6512</name>
</gene>
<dbReference type="EMBL" id="AQGS01000457">
    <property type="protein sequence ID" value="EPS39698.1"/>
    <property type="molecule type" value="Genomic_DNA"/>
</dbReference>
<dbReference type="HOGENOM" id="CLU_1885685_0_0_1"/>
<evidence type="ECO:0000313" key="2">
    <source>
        <dbReference type="Proteomes" id="UP000015100"/>
    </source>
</evidence>
<proteinExistence type="predicted"/>
<evidence type="ECO:0000313" key="1">
    <source>
        <dbReference type="EMBL" id="EPS39698.1"/>
    </source>
</evidence>
<dbReference type="Proteomes" id="UP000015100">
    <property type="component" value="Unassembled WGS sequence"/>
</dbReference>
<protein>
    <submittedName>
        <fullName evidence="1">Uncharacterized protein</fullName>
    </submittedName>
</protein>
<sequence length="135" mass="15520">MPPNDISLYNLDLTNNPILDEMLLYYGTHGPGPLQRFGPDEAVTFRFRFDFRNAIPLPLDAAVEFDSRVYEGLTNVSLKELCMLAARCIAAQKREINMYKGHEWVNVEIASRQNAFEYCTGWMVRVTDGDGRRIR</sequence>
<keyword evidence="2" id="KW-1185">Reference proteome</keyword>
<accession>S8BK35</accession>